<dbReference type="AlphaFoldDB" id="A0A815WRQ6"/>
<sequence>TKCECWIKAYDGIIQSHYYEDLIGELKELFDDDDDNIDNMRLYLYEALSKRNFGYKNGRLLEKIHS</sequence>
<comment type="caution">
    <text evidence="1">The sequence shown here is derived from an EMBL/GenBank/DDBJ whole genome shotgun (WGS) entry which is preliminary data.</text>
</comment>
<feature type="non-terminal residue" evidence="1">
    <location>
        <position position="66"/>
    </location>
</feature>
<organism evidence="1 2">
    <name type="scientific">Adineta steineri</name>
    <dbReference type="NCBI Taxonomy" id="433720"/>
    <lineage>
        <taxon>Eukaryota</taxon>
        <taxon>Metazoa</taxon>
        <taxon>Spiralia</taxon>
        <taxon>Gnathifera</taxon>
        <taxon>Rotifera</taxon>
        <taxon>Eurotatoria</taxon>
        <taxon>Bdelloidea</taxon>
        <taxon>Adinetida</taxon>
        <taxon>Adinetidae</taxon>
        <taxon>Adineta</taxon>
    </lineage>
</organism>
<accession>A0A815WRQ6</accession>
<evidence type="ECO:0000313" key="2">
    <source>
        <dbReference type="Proteomes" id="UP000663845"/>
    </source>
</evidence>
<protein>
    <submittedName>
        <fullName evidence="1">Uncharacterized protein</fullName>
    </submittedName>
</protein>
<gene>
    <name evidence="1" type="ORF">JYZ213_LOCUS46406</name>
</gene>
<dbReference type="Proteomes" id="UP000663845">
    <property type="component" value="Unassembled WGS sequence"/>
</dbReference>
<dbReference type="EMBL" id="CAJNOG010005607">
    <property type="protein sequence ID" value="CAF1552717.1"/>
    <property type="molecule type" value="Genomic_DNA"/>
</dbReference>
<proteinExistence type="predicted"/>
<reference evidence="1" key="1">
    <citation type="submission" date="2021-02" db="EMBL/GenBank/DDBJ databases">
        <authorList>
            <person name="Nowell W R."/>
        </authorList>
    </citation>
    <scope>NUCLEOTIDE SEQUENCE</scope>
</reference>
<name>A0A815WRQ6_9BILA</name>
<evidence type="ECO:0000313" key="1">
    <source>
        <dbReference type="EMBL" id="CAF1552717.1"/>
    </source>
</evidence>
<feature type="non-terminal residue" evidence="1">
    <location>
        <position position="1"/>
    </location>
</feature>